<name>A0A0F9RI58_9ZZZZ</name>
<gene>
    <name evidence="2" type="ORF">LCGC14_0643170</name>
</gene>
<reference evidence="2" key="1">
    <citation type="journal article" date="2015" name="Nature">
        <title>Complex archaea that bridge the gap between prokaryotes and eukaryotes.</title>
        <authorList>
            <person name="Spang A."/>
            <person name="Saw J.H."/>
            <person name="Jorgensen S.L."/>
            <person name="Zaremba-Niedzwiedzka K."/>
            <person name="Martijn J."/>
            <person name="Lind A.E."/>
            <person name="van Eijk R."/>
            <person name="Schleper C."/>
            <person name="Guy L."/>
            <person name="Ettema T.J."/>
        </authorList>
    </citation>
    <scope>NUCLEOTIDE SEQUENCE</scope>
</reference>
<proteinExistence type="predicted"/>
<organism evidence="2">
    <name type="scientific">marine sediment metagenome</name>
    <dbReference type="NCBI Taxonomy" id="412755"/>
    <lineage>
        <taxon>unclassified sequences</taxon>
        <taxon>metagenomes</taxon>
        <taxon>ecological metagenomes</taxon>
    </lineage>
</organism>
<comment type="caution">
    <text evidence="2">The sequence shown here is derived from an EMBL/GenBank/DDBJ whole genome shotgun (WGS) entry which is preliminary data.</text>
</comment>
<evidence type="ECO:0000313" key="2">
    <source>
        <dbReference type="EMBL" id="KKN49427.1"/>
    </source>
</evidence>
<evidence type="ECO:0000256" key="1">
    <source>
        <dbReference type="SAM" id="MobiDB-lite"/>
    </source>
</evidence>
<accession>A0A0F9RI58</accession>
<feature type="region of interest" description="Disordered" evidence="1">
    <location>
        <begin position="1"/>
        <end position="39"/>
    </location>
</feature>
<sequence>MASSGVGKLNLTKRQAKAGKGKKKMSNPHKKSTHKKKGY</sequence>
<dbReference type="EMBL" id="LAZR01001169">
    <property type="protein sequence ID" value="KKN49427.1"/>
    <property type="molecule type" value="Genomic_DNA"/>
</dbReference>
<dbReference type="AlphaFoldDB" id="A0A0F9RI58"/>
<feature type="compositionally biased region" description="Basic residues" evidence="1">
    <location>
        <begin position="14"/>
        <end position="39"/>
    </location>
</feature>
<protein>
    <submittedName>
        <fullName evidence="2">Uncharacterized protein</fullName>
    </submittedName>
</protein>